<dbReference type="PANTHER" id="PTHR10683:SF40">
    <property type="entry name" value="FRUCTOSE-6-PHOSPHATE ALDOLASE 1-RELATED"/>
    <property type="match status" value="1"/>
</dbReference>
<evidence type="ECO:0000313" key="2">
    <source>
        <dbReference type="EMBL" id="PIT87306.1"/>
    </source>
</evidence>
<dbReference type="AlphaFoldDB" id="A0A2M6W3D6"/>
<dbReference type="SUPFAM" id="SSF51569">
    <property type="entry name" value="Aldolase"/>
    <property type="match status" value="1"/>
</dbReference>
<evidence type="ECO:0000256" key="1">
    <source>
        <dbReference type="ARBA" id="ARBA00023270"/>
    </source>
</evidence>
<dbReference type="InterPro" id="IPR001585">
    <property type="entry name" value="TAL/FSA"/>
</dbReference>
<dbReference type="InterPro" id="IPR013785">
    <property type="entry name" value="Aldolase_TIM"/>
</dbReference>
<evidence type="ECO:0000313" key="3">
    <source>
        <dbReference type="Proteomes" id="UP000231183"/>
    </source>
</evidence>
<keyword evidence="1" id="KW-0704">Schiff base</keyword>
<dbReference type="PANTHER" id="PTHR10683">
    <property type="entry name" value="TRANSALDOLASE"/>
    <property type="match status" value="1"/>
</dbReference>
<dbReference type="Proteomes" id="UP000231183">
    <property type="component" value="Unassembled WGS sequence"/>
</dbReference>
<proteinExistence type="predicted"/>
<accession>A0A2M6W3D6</accession>
<protein>
    <submittedName>
        <fullName evidence="2">Transaldolase</fullName>
    </submittedName>
</protein>
<comment type="caution">
    <text evidence="2">The sequence shown here is derived from an EMBL/GenBank/DDBJ whole genome shotgun (WGS) entry which is preliminary data.</text>
</comment>
<reference evidence="3" key="1">
    <citation type="submission" date="2017-09" db="EMBL/GenBank/DDBJ databases">
        <title>Depth-based differentiation of microbial function through sediment-hosted aquifers and enrichment of novel symbionts in the deep terrestrial subsurface.</title>
        <authorList>
            <person name="Probst A.J."/>
            <person name="Ladd B."/>
            <person name="Jarett J.K."/>
            <person name="Geller-Mcgrath D.E."/>
            <person name="Sieber C.M.K."/>
            <person name="Emerson J.B."/>
            <person name="Anantharaman K."/>
            <person name="Thomas B.C."/>
            <person name="Malmstrom R."/>
            <person name="Stieglmeier M."/>
            <person name="Klingl A."/>
            <person name="Woyke T."/>
            <person name="Ryan C.M."/>
            <person name="Banfield J.F."/>
        </authorList>
    </citation>
    <scope>NUCLEOTIDE SEQUENCE [LARGE SCALE GENOMIC DNA]</scope>
</reference>
<name>A0A2M6W3D6_9BACT</name>
<dbReference type="Pfam" id="PF00923">
    <property type="entry name" value="TAL_FSA"/>
    <property type="match status" value="1"/>
</dbReference>
<organism evidence="2 3">
    <name type="scientific">Candidatus Magasanikbacteria bacterium CG10_big_fil_rev_8_21_14_0_10_40_10</name>
    <dbReference type="NCBI Taxonomy" id="1974648"/>
    <lineage>
        <taxon>Bacteria</taxon>
        <taxon>Candidatus Magasanikiibacteriota</taxon>
    </lineage>
</organism>
<dbReference type="Gene3D" id="3.20.20.70">
    <property type="entry name" value="Aldolase class I"/>
    <property type="match status" value="1"/>
</dbReference>
<dbReference type="EMBL" id="PFBX01000039">
    <property type="protein sequence ID" value="PIT87306.1"/>
    <property type="molecule type" value="Genomic_DNA"/>
</dbReference>
<sequence length="289" mass="32368">MTRPQNLKTKIFLDSGDPNETREIIKLLGFLDGQTTNPTLIAKNPDAQKRLATGDKFTKEEIYDFYRGVVKEISTLVPAGSVSVEVYADKNISADEMFTQGKKMFSWIPNAHIKYPTIAAGLDAAQRSVAARMRVNMTLVFSQEQATAVYAATRGAKKGDVFVSPFVGRLDDRGENGMDMIKNILRMYKSGDGHVEVLTASVRSMDHFLYAILLGSDIITAPYKILKEWGEKGLPLLGSDFVYSAKALKDVAYEKIDLLQNWKEYNIVHELTDKGIERFANDWNALIKK</sequence>
<dbReference type="GO" id="GO:0005975">
    <property type="term" value="P:carbohydrate metabolic process"/>
    <property type="evidence" value="ECO:0007669"/>
    <property type="project" value="InterPro"/>
</dbReference>
<gene>
    <name evidence="2" type="ORF">COU31_03625</name>
</gene>